<evidence type="ECO:0000259" key="3">
    <source>
        <dbReference type="PROSITE" id="PS51462"/>
    </source>
</evidence>
<keyword evidence="2 4" id="KW-0378">Hydrolase</keyword>
<dbReference type="SUPFAM" id="SSF55811">
    <property type="entry name" value="Nudix"/>
    <property type="match status" value="1"/>
</dbReference>
<dbReference type="PROSITE" id="PS51462">
    <property type="entry name" value="NUDIX"/>
    <property type="match status" value="1"/>
</dbReference>
<name>A0ABD5Y132_9EURY</name>
<dbReference type="Pfam" id="PF00293">
    <property type="entry name" value="NUDIX"/>
    <property type="match status" value="1"/>
</dbReference>
<dbReference type="RefSeq" id="WP_274325178.1">
    <property type="nucleotide sequence ID" value="NZ_CP118158.1"/>
</dbReference>
<keyword evidence="5" id="KW-1185">Reference proteome</keyword>
<dbReference type="GeneID" id="78819852"/>
<dbReference type="PRINTS" id="PR00502">
    <property type="entry name" value="NUDIXFAMILY"/>
</dbReference>
<proteinExistence type="predicted"/>
<dbReference type="InterPro" id="IPR020476">
    <property type="entry name" value="Nudix_hydrolase"/>
</dbReference>
<evidence type="ECO:0000313" key="5">
    <source>
        <dbReference type="Proteomes" id="UP001596432"/>
    </source>
</evidence>
<dbReference type="InterPro" id="IPR015797">
    <property type="entry name" value="NUDIX_hydrolase-like_dom_sf"/>
</dbReference>
<dbReference type="Proteomes" id="UP001596432">
    <property type="component" value="Unassembled WGS sequence"/>
</dbReference>
<dbReference type="PANTHER" id="PTHR43046:SF14">
    <property type="entry name" value="MUTT_NUDIX FAMILY PROTEIN"/>
    <property type="match status" value="1"/>
</dbReference>
<sequence length="176" mass="19783">MERTDPRERYDDLVVNSERHEVDAERFDEVGESEVFRSGWGVAGVVFGADERILAIRNEAYPTEWTLPGGAVEDGESLSDAVVREVAEETGVGIEPVRPLGVDESLVTDGERSAVMRFVHFLARATDPAVDRARDLGDPDEEITEARWLDELPDDVFNPEYTRDVYELARVLDSDR</sequence>
<comment type="caution">
    <text evidence="4">The sequence shown here is derived from an EMBL/GenBank/DDBJ whole genome shotgun (WGS) entry which is preliminary data.</text>
</comment>
<protein>
    <submittedName>
        <fullName evidence="4">NUDIX hydrolase</fullName>
    </submittedName>
</protein>
<dbReference type="CDD" id="cd02883">
    <property type="entry name" value="NUDIX_Hydrolase"/>
    <property type="match status" value="1"/>
</dbReference>
<gene>
    <name evidence="4" type="ORF">ACFQMA_07050</name>
</gene>
<evidence type="ECO:0000256" key="1">
    <source>
        <dbReference type="ARBA" id="ARBA00001946"/>
    </source>
</evidence>
<dbReference type="InterPro" id="IPR000086">
    <property type="entry name" value="NUDIX_hydrolase_dom"/>
</dbReference>
<comment type="cofactor">
    <cofactor evidence="1">
        <name>Mg(2+)</name>
        <dbReference type="ChEBI" id="CHEBI:18420"/>
    </cofactor>
</comment>
<organism evidence="4 5">
    <name type="scientific">Halosimplex aquaticum</name>
    <dbReference type="NCBI Taxonomy" id="3026162"/>
    <lineage>
        <taxon>Archaea</taxon>
        <taxon>Methanobacteriati</taxon>
        <taxon>Methanobacteriota</taxon>
        <taxon>Stenosarchaea group</taxon>
        <taxon>Halobacteria</taxon>
        <taxon>Halobacteriales</taxon>
        <taxon>Haloarculaceae</taxon>
        <taxon>Halosimplex</taxon>
    </lineage>
</organism>
<dbReference type="GO" id="GO:0016787">
    <property type="term" value="F:hydrolase activity"/>
    <property type="evidence" value="ECO:0007669"/>
    <property type="project" value="UniProtKB-KW"/>
</dbReference>
<evidence type="ECO:0000313" key="4">
    <source>
        <dbReference type="EMBL" id="MFC7139594.1"/>
    </source>
</evidence>
<dbReference type="PROSITE" id="PS00893">
    <property type="entry name" value="NUDIX_BOX"/>
    <property type="match status" value="1"/>
</dbReference>
<dbReference type="AlphaFoldDB" id="A0ABD5Y132"/>
<dbReference type="PANTHER" id="PTHR43046">
    <property type="entry name" value="GDP-MANNOSE MANNOSYL HYDROLASE"/>
    <property type="match status" value="1"/>
</dbReference>
<dbReference type="EMBL" id="JBHTAS010000001">
    <property type="protein sequence ID" value="MFC7139594.1"/>
    <property type="molecule type" value="Genomic_DNA"/>
</dbReference>
<dbReference type="Gene3D" id="3.90.79.10">
    <property type="entry name" value="Nucleoside Triphosphate Pyrophosphohydrolase"/>
    <property type="match status" value="1"/>
</dbReference>
<accession>A0ABD5Y132</accession>
<dbReference type="InterPro" id="IPR020084">
    <property type="entry name" value="NUDIX_hydrolase_CS"/>
</dbReference>
<evidence type="ECO:0000256" key="2">
    <source>
        <dbReference type="ARBA" id="ARBA00022801"/>
    </source>
</evidence>
<reference evidence="4 5" key="1">
    <citation type="journal article" date="2019" name="Int. J. Syst. Evol. Microbiol.">
        <title>The Global Catalogue of Microorganisms (GCM) 10K type strain sequencing project: providing services to taxonomists for standard genome sequencing and annotation.</title>
        <authorList>
            <consortium name="The Broad Institute Genomics Platform"/>
            <consortium name="The Broad Institute Genome Sequencing Center for Infectious Disease"/>
            <person name="Wu L."/>
            <person name="Ma J."/>
        </authorList>
    </citation>
    <scope>NUCLEOTIDE SEQUENCE [LARGE SCALE GENOMIC DNA]</scope>
    <source>
        <strain evidence="4 5">XZYJT29</strain>
    </source>
</reference>
<feature type="domain" description="Nudix hydrolase" evidence="3">
    <location>
        <begin position="37"/>
        <end position="171"/>
    </location>
</feature>